<evidence type="ECO:0000259" key="1">
    <source>
        <dbReference type="Pfam" id="PF05430"/>
    </source>
</evidence>
<organism evidence="2 3">
    <name type="scientific">Ohtaekwangia koreensis</name>
    <dbReference type="NCBI Taxonomy" id="688867"/>
    <lineage>
        <taxon>Bacteria</taxon>
        <taxon>Pseudomonadati</taxon>
        <taxon>Bacteroidota</taxon>
        <taxon>Cytophagia</taxon>
        <taxon>Cytophagales</taxon>
        <taxon>Fulvivirgaceae</taxon>
        <taxon>Ohtaekwangia</taxon>
    </lineage>
</organism>
<dbReference type="Gene3D" id="3.40.50.150">
    <property type="entry name" value="Vaccinia Virus protein VP39"/>
    <property type="match status" value="1"/>
</dbReference>
<keyword evidence="3" id="KW-1185">Reference proteome</keyword>
<dbReference type="STRING" id="688867.SAMN05660236_3484"/>
<dbReference type="Proteomes" id="UP000190961">
    <property type="component" value="Unassembled WGS sequence"/>
</dbReference>
<dbReference type="NCBIfam" id="NF033855">
    <property type="entry name" value="tRNA_MNMC2"/>
    <property type="match status" value="1"/>
</dbReference>
<gene>
    <name evidence="2" type="ORF">SAMN05660236_3484</name>
</gene>
<dbReference type="EMBL" id="FUZU01000002">
    <property type="protein sequence ID" value="SKC76889.1"/>
    <property type="molecule type" value="Genomic_DNA"/>
</dbReference>
<keyword evidence="2" id="KW-0489">Methyltransferase</keyword>
<name>A0A1T5LMW8_9BACT</name>
<accession>A0A1T5LMW8</accession>
<dbReference type="InterPro" id="IPR047785">
    <property type="entry name" value="tRNA_MNMC2"/>
</dbReference>
<dbReference type="AlphaFoldDB" id="A0A1T5LMW8"/>
<feature type="domain" description="MnmC-like methyltransferase" evidence="1">
    <location>
        <begin position="140"/>
        <end position="220"/>
    </location>
</feature>
<dbReference type="Pfam" id="PF05430">
    <property type="entry name" value="Methyltransf_30"/>
    <property type="match status" value="1"/>
</dbReference>
<dbReference type="InterPro" id="IPR029063">
    <property type="entry name" value="SAM-dependent_MTases_sf"/>
</dbReference>
<dbReference type="OrthoDB" id="9786494at2"/>
<protein>
    <submittedName>
        <fullName evidence="2">tRNA U34 5-methylaminomethyl-2-thiouridine-forming methyltransferase MnmC</fullName>
    </submittedName>
</protein>
<dbReference type="PANTHER" id="PTHR39963">
    <property type="entry name" value="SLL0983 PROTEIN"/>
    <property type="match status" value="1"/>
</dbReference>
<proteinExistence type="predicted"/>
<reference evidence="2 3" key="1">
    <citation type="submission" date="2017-02" db="EMBL/GenBank/DDBJ databases">
        <authorList>
            <person name="Peterson S.W."/>
        </authorList>
    </citation>
    <scope>NUCLEOTIDE SEQUENCE [LARGE SCALE GENOMIC DNA]</scope>
    <source>
        <strain evidence="2 3">DSM 25262</strain>
    </source>
</reference>
<evidence type="ECO:0000313" key="3">
    <source>
        <dbReference type="Proteomes" id="UP000190961"/>
    </source>
</evidence>
<keyword evidence="2" id="KW-0808">Transferase</keyword>
<sequence>MGIEIITTSDGSHSLLNTELDETYHSRHGAVQESIHVFIKEGLDYFLRRQNATDIAILEVGFGTGLNALLTLQRAQEIPNSIHYTSLETYPIPEEIWSKLNYIDSVGLKEKFDQLHQAPWNSATYILPNFELQKRNVTLQQADLSTGFDLIYFDAFAPNKQPEMWEIDVLKKVVDAMKIDGVFVTYCAKGQLKRDLKSLGLVVETLAGPPGKKEMVRGVKKS</sequence>
<dbReference type="GO" id="GO:0004808">
    <property type="term" value="F:tRNA (5-methylaminomethyl-2-thiouridylate)(34)-methyltransferase activity"/>
    <property type="evidence" value="ECO:0007669"/>
    <property type="project" value="InterPro"/>
</dbReference>
<evidence type="ECO:0000313" key="2">
    <source>
        <dbReference type="EMBL" id="SKC76889.1"/>
    </source>
</evidence>
<dbReference type="PANTHER" id="PTHR39963:SF1">
    <property type="entry name" value="MNMC-LIKE METHYLTRANSFERASE DOMAIN-CONTAINING PROTEIN"/>
    <property type="match status" value="1"/>
</dbReference>
<dbReference type="GO" id="GO:0032259">
    <property type="term" value="P:methylation"/>
    <property type="evidence" value="ECO:0007669"/>
    <property type="project" value="UniProtKB-KW"/>
</dbReference>
<dbReference type="InterPro" id="IPR008471">
    <property type="entry name" value="MnmC-like_methylTransf"/>
</dbReference>
<dbReference type="GO" id="GO:0016645">
    <property type="term" value="F:oxidoreductase activity, acting on the CH-NH group of donors"/>
    <property type="evidence" value="ECO:0007669"/>
    <property type="project" value="InterPro"/>
</dbReference>
<dbReference type="RefSeq" id="WP_079688000.1">
    <property type="nucleotide sequence ID" value="NZ_FUZU01000002.1"/>
</dbReference>
<dbReference type="SUPFAM" id="SSF53335">
    <property type="entry name" value="S-adenosyl-L-methionine-dependent methyltransferases"/>
    <property type="match status" value="1"/>
</dbReference>